<evidence type="ECO:0000313" key="1">
    <source>
        <dbReference type="EMBL" id="QGZ00889.1"/>
    </source>
</evidence>
<accession>A0A6B9I900</accession>
<dbReference type="EMBL" id="MN794003">
    <property type="protein sequence ID" value="QGZ00889.1"/>
    <property type="molecule type" value="Genomic_DNA"/>
</dbReference>
<keyword evidence="2" id="KW-1185">Reference proteome</keyword>
<sequence>MQLAYEVNMYAVIVQYRDDDSEVVACSRDLDSIRKEYWEWVRYFANSKLRRDPLVYKTYRMALRSAMLTVQLVQVKEV</sequence>
<organism evidence="1 2">
    <name type="scientific">Klebsiella phage VLC4</name>
    <dbReference type="NCBI Taxonomy" id="2686207"/>
    <lineage>
        <taxon>Viruses</taxon>
        <taxon>Duplodnaviria</taxon>
        <taxon>Heunggongvirae</taxon>
        <taxon>Uroviricota</taxon>
        <taxon>Caudoviricetes</taxon>
        <taxon>Autographivirales</taxon>
        <taxon>Autoscriptoviridae</taxon>
        <taxon>Slopekvirinae</taxon>
        <taxon>Drulisvirus</taxon>
        <taxon>Drulisvirus VLC4</taxon>
    </lineage>
</organism>
<proteinExistence type="predicted"/>
<name>A0A6B9I900_9CAUD</name>
<protein>
    <submittedName>
        <fullName evidence="1">Uncharacterized protein</fullName>
    </submittedName>
</protein>
<reference evidence="1 2" key="1">
    <citation type="submission" date="2019-12" db="EMBL/GenBank/DDBJ databases">
        <title>Isolation of novel and strongly lytic Klebsiella pneumoniae phages in Valencia (Spain).</title>
        <authorList>
            <person name="Domingo-Calap P."/>
            <person name="Beamud B."/>
            <person name="Vienne J."/>
            <person name="Gonzalez-Candelas F."/>
            <person name="Sanjuan R."/>
        </authorList>
    </citation>
    <scope>NUCLEOTIDE SEQUENCE [LARGE SCALE GENOMIC DNA]</scope>
</reference>
<dbReference type="Proteomes" id="UP000435037">
    <property type="component" value="Segment"/>
</dbReference>
<evidence type="ECO:0000313" key="2">
    <source>
        <dbReference type="Proteomes" id="UP000435037"/>
    </source>
</evidence>